<feature type="binding site" evidence="5">
    <location>
        <position position="98"/>
    </location>
    <ligand>
        <name>substrate</name>
    </ligand>
</feature>
<feature type="binding site" evidence="5">
    <location>
        <begin position="159"/>
        <end position="161"/>
    </location>
    <ligand>
        <name>substrate</name>
    </ligand>
</feature>
<keyword evidence="2" id="KW-0479">Metal-binding</keyword>
<dbReference type="PIRSF" id="PIRSF031924">
    <property type="entry name" value="Pi-irrepressible_AP"/>
    <property type="match status" value="1"/>
</dbReference>
<gene>
    <name evidence="7" type="ORF">SAMN04489723_10615</name>
</gene>
<dbReference type="AlphaFoldDB" id="A0A1I0ZH76"/>
<dbReference type="Pfam" id="PF01663">
    <property type="entry name" value="Phosphodiest"/>
    <property type="match status" value="1"/>
</dbReference>
<feature type="chain" id="PRO_5011640841" evidence="6">
    <location>
        <begin position="21"/>
        <end position="544"/>
    </location>
</feature>
<keyword evidence="8" id="KW-1185">Reference proteome</keyword>
<feature type="active site" description="Phosphothreonine intermediate" evidence="4">
    <location>
        <position position="77"/>
    </location>
</feature>
<dbReference type="Gene3D" id="3.40.720.10">
    <property type="entry name" value="Alkaline Phosphatase, subunit A"/>
    <property type="match status" value="1"/>
</dbReference>
<dbReference type="RefSeq" id="WP_092896571.1">
    <property type="nucleotide sequence ID" value="NZ_FOKK01000006.1"/>
</dbReference>
<dbReference type="InterPro" id="IPR017850">
    <property type="entry name" value="Alkaline_phosphatase_core_sf"/>
</dbReference>
<evidence type="ECO:0000256" key="1">
    <source>
        <dbReference type="ARBA" id="ARBA00022553"/>
    </source>
</evidence>
<organism evidence="7 8">
    <name type="scientific">Algoriphagus aquimarinus</name>
    <dbReference type="NCBI Taxonomy" id="237018"/>
    <lineage>
        <taxon>Bacteria</taxon>
        <taxon>Pseudomonadati</taxon>
        <taxon>Bacteroidota</taxon>
        <taxon>Cytophagia</taxon>
        <taxon>Cytophagales</taxon>
        <taxon>Cyclobacteriaceae</taxon>
        <taxon>Algoriphagus</taxon>
    </lineage>
</organism>
<dbReference type="Gene3D" id="3.30.1360.150">
    <property type="match status" value="1"/>
</dbReference>
<feature type="signal peptide" evidence="6">
    <location>
        <begin position="1"/>
        <end position="20"/>
    </location>
</feature>
<dbReference type="InterPro" id="IPR002591">
    <property type="entry name" value="Phosphodiest/P_Trfase"/>
</dbReference>
<dbReference type="PANTHER" id="PTHR10151:SF120">
    <property type="entry name" value="BIS(5'-ADENOSYL)-TRIPHOSPHATASE"/>
    <property type="match status" value="1"/>
</dbReference>
<accession>A0A1I0ZH76</accession>
<dbReference type="GO" id="GO:0004035">
    <property type="term" value="F:alkaline phosphatase activity"/>
    <property type="evidence" value="ECO:0007669"/>
    <property type="project" value="InterPro"/>
</dbReference>
<keyword evidence="1 4" id="KW-0597">Phosphoprotein</keyword>
<reference evidence="7 8" key="1">
    <citation type="submission" date="2016-10" db="EMBL/GenBank/DDBJ databases">
        <authorList>
            <person name="de Groot N.N."/>
        </authorList>
    </citation>
    <scope>NUCLEOTIDE SEQUENCE [LARGE SCALE GENOMIC DNA]</scope>
    <source>
        <strain evidence="7 8">DSM 23399</strain>
    </source>
</reference>
<keyword evidence="3 6" id="KW-0732">Signal</keyword>
<dbReference type="Proteomes" id="UP000198790">
    <property type="component" value="Unassembled WGS sequence"/>
</dbReference>
<proteinExistence type="predicted"/>
<dbReference type="PANTHER" id="PTHR10151">
    <property type="entry name" value="ECTONUCLEOTIDE PYROPHOSPHATASE/PHOSPHODIESTERASE"/>
    <property type="match status" value="1"/>
</dbReference>
<dbReference type="GO" id="GO:0046872">
    <property type="term" value="F:metal ion binding"/>
    <property type="evidence" value="ECO:0007669"/>
    <property type="project" value="UniProtKB-KW"/>
</dbReference>
<evidence type="ECO:0000256" key="2">
    <source>
        <dbReference type="ARBA" id="ARBA00022723"/>
    </source>
</evidence>
<evidence type="ECO:0000256" key="4">
    <source>
        <dbReference type="PIRSR" id="PIRSR031924-50"/>
    </source>
</evidence>
<evidence type="ECO:0000256" key="3">
    <source>
        <dbReference type="ARBA" id="ARBA00022729"/>
    </source>
</evidence>
<evidence type="ECO:0000256" key="6">
    <source>
        <dbReference type="SAM" id="SignalP"/>
    </source>
</evidence>
<protein>
    <submittedName>
        <fullName evidence="7">Type I phosphodiesterase / nucleotide pyrophosphatase</fullName>
    </submittedName>
</protein>
<evidence type="ECO:0000313" key="8">
    <source>
        <dbReference type="Proteomes" id="UP000198790"/>
    </source>
</evidence>
<dbReference type="SUPFAM" id="SSF53649">
    <property type="entry name" value="Alkaline phosphatase-like"/>
    <property type="match status" value="1"/>
</dbReference>
<dbReference type="NCBIfam" id="NF042991">
    <property type="entry name" value="alk_phos_PafA"/>
    <property type="match status" value="1"/>
</dbReference>
<dbReference type="CDD" id="cd16016">
    <property type="entry name" value="AP-SPAP"/>
    <property type="match status" value="1"/>
</dbReference>
<dbReference type="STRING" id="237018.SAMN04489723_10615"/>
<dbReference type="EMBL" id="FOKK01000006">
    <property type="protein sequence ID" value="SFB23900.1"/>
    <property type="molecule type" value="Genomic_DNA"/>
</dbReference>
<evidence type="ECO:0000256" key="5">
    <source>
        <dbReference type="PIRSR" id="PIRSR031924-51"/>
    </source>
</evidence>
<name>A0A1I0ZH76_9BACT</name>
<evidence type="ECO:0000313" key="7">
    <source>
        <dbReference type="EMBL" id="SFB23900.1"/>
    </source>
</evidence>
<dbReference type="InterPro" id="IPR026263">
    <property type="entry name" value="Alkaline_phosphatase_prok"/>
</dbReference>
<dbReference type="OrthoDB" id="9766127at2"/>
<sequence>MKRTGIITLLFLLTFGNLFAQKNEDKPKLIVGIVVDQMRHEYLNKFYDRYTDGGFKRLMNEGFVMKNGHYNYIPTYTGPGHASVYTGTTPATHGIIGNDWYVRKLNGSVYCAEDSTVTNVGGTVNSGQISPRNLLTTTITDELRMSNNQRSKVVGVAIKDRGAALPAGHLGDAYWYDGDNGEFMTSTYYYESLPDWAKEFNAKKLAASYLNQTWETLYPIDSYIQSIDDNNDFEAPFSGKDTPTFPYDLAKLQETNGGLGMISSTPFGNTLTLDFALAAIEGEHLGENGETDFLALSFSSTDYVGHRFGPTSKELEDTYLRLDQDFKRLLDFLDNKYGKDEYLVFLSADHAVADIATYMESQNVPAGNVNMSYITGQLKGYTSQKYGEGDWIENVSNGQIFINEKLVTEKGVDLVSLENDLAHFLLKFNGIKEAYTATSMRNNDFTQGRAQLLQMGYNQKASGNVLIVLEPNWLSGGSRGTSHGTGFTYDTNVPIVFFGWHVPQGSSSRYATVTDIAPTISMMLDIKLPSGATGQPILEITDKK</sequence>